<dbReference type="Pfam" id="PF07973">
    <property type="entry name" value="tRNA_SAD"/>
    <property type="match status" value="1"/>
</dbReference>
<comment type="cofactor">
    <cofactor evidence="1">
        <name>Zn(2+)</name>
        <dbReference type="ChEBI" id="CHEBI:29105"/>
    </cofactor>
</comment>
<dbReference type="InterPro" id="IPR018163">
    <property type="entry name" value="Thr/Ala-tRNA-synth_IIc_edit"/>
</dbReference>
<keyword evidence="4" id="KW-0862">Zinc</keyword>
<dbReference type="Gene3D" id="3.10.310.40">
    <property type="match status" value="1"/>
</dbReference>
<dbReference type="Gene3D" id="3.30.980.10">
    <property type="entry name" value="Threonyl-trna Synthetase, Chain A, domain 2"/>
    <property type="match status" value="1"/>
</dbReference>
<evidence type="ECO:0000313" key="7">
    <source>
        <dbReference type="Proteomes" id="UP001595932"/>
    </source>
</evidence>
<dbReference type="InterPro" id="IPR009000">
    <property type="entry name" value="Transl_B-barrel_sf"/>
</dbReference>
<dbReference type="Proteomes" id="UP001595932">
    <property type="component" value="Unassembled WGS sequence"/>
</dbReference>
<dbReference type="InterPro" id="IPR051335">
    <property type="entry name" value="Alanyl-tRNA_Editing_Enzymes"/>
</dbReference>
<evidence type="ECO:0000256" key="3">
    <source>
        <dbReference type="ARBA" id="ARBA00022723"/>
    </source>
</evidence>
<dbReference type="InterPro" id="IPR018165">
    <property type="entry name" value="Ala-tRNA-synth_IIc_core"/>
</dbReference>
<dbReference type="PANTHER" id="PTHR43462:SF1">
    <property type="entry name" value="ALANYL-TRNA EDITING PROTEIN AARSD1"/>
    <property type="match status" value="1"/>
</dbReference>
<protein>
    <submittedName>
        <fullName evidence="6">DHHA1 domain-containing protein</fullName>
    </submittedName>
</protein>
<dbReference type="SUPFAM" id="SSF50447">
    <property type="entry name" value="Translation proteins"/>
    <property type="match status" value="1"/>
</dbReference>
<dbReference type="SMART" id="SM00863">
    <property type="entry name" value="tRNA_SAD"/>
    <property type="match status" value="1"/>
</dbReference>
<evidence type="ECO:0000256" key="4">
    <source>
        <dbReference type="ARBA" id="ARBA00022833"/>
    </source>
</evidence>
<proteinExistence type="predicted"/>
<keyword evidence="3" id="KW-0479">Metal-binding</keyword>
<accession>A0ABV9MC68</accession>
<gene>
    <name evidence="6" type="ORF">ACFO5U_09950</name>
</gene>
<dbReference type="Gene3D" id="2.40.30.130">
    <property type="match status" value="1"/>
</dbReference>
<evidence type="ECO:0000313" key="6">
    <source>
        <dbReference type="EMBL" id="MFC4713185.1"/>
    </source>
</evidence>
<dbReference type="PANTHER" id="PTHR43462">
    <property type="entry name" value="ALANYL-TRNA EDITING PROTEIN"/>
    <property type="match status" value="1"/>
</dbReference>
<name>A0ABV9MC68_9BACL</name>
<dbReference type="RefSeq" id="WP_377278823.1">
    <property type="nucleotide sequence ID" value="NZ_JBHSGL010000005.1"/>
</dbReference>
<dbReference type="InterPro" id="IPR012947">
    <property type="entry name" value="tRNA_SAD"/>
</dbReference>
<dbReference type="EMBL" id="JBHSGL010000005">
    <property type="protein sequence ID" value="MFC4713185.1"/>
    <property type="molecule type" value="Genomic_DNA"/>
</dbReference>
<feature type="domain" description="Alanyl-transfer RNA synthetases family profile" evidence="5">
    <location>
        <begin position="1"/>
        <end position="220"/>
    </location>
</feature>
<sequence length="392" mass="43315">MTRKLYYEDPFLKQAQVTVTAFDKDSRGQYAVLDQTCFYPEGGGQPADYGTIGECTVIDVQSVEGDIRHYIDRPLETGNFLATLDWQRRWDHMQQHAGQHLLSALLEDGHGYETTSFHLGAERVSIDLHQAAIDPYALQQVELEANRLISAHLPMRTRTVNESELDKLELRKPPAVNGNIRLVEIEGVDLNACGGTHPDNTAGIGLLKIVGTEKAKGGTRLYFLCGERALAFFASLNETADKLVAKLQSPLPDLTRAVDYLLAEKLAADKEIIELKKQLILAEAKSLSPEGGLIIQQFGDRPVKELQQLARLAAEKHPSAHMLFAAQQNGRIRLVCARGTESTADMRETLKRLLEETDGKGGGTSALAQGGGQSDVEFERFREIFQQLHAAN</sequence>
<organism evidence="6 7">
    <name type="scientific">Planococcus dechangensis</name>
    <dbReference type="NCBI Taxonomy" id="1176255"/>
    <lineage>
        <taxon>Bacteria</taxon>
        <taxon>Bacillati</taxon>
        <taxon>Bacillota</taxon>
        <taxon>Bacilli</taxon>
        <taxon>Bacillales</taxon>
        <taxon>Caryophanaceae</taxon>
        <taxon>Planococcus</taxon>
    </lineage>
</organism>
<evidence type="ECO:0000256" key="1">
    <source>
        <dbReference type="ARBA" id="ARBA00001947"/>
    </source>
</evidence>
<dbReference type="Pfam" id="PF02272">
    <property type="entry name" value="DHHA1"/>
    <property type="match status" value="1"/>
</dbReference>
<evidence type="ECO:0000256" key="2">
    <source>
        <dbReference type="ARBA" id="ARBA00004496"/>
    </source>
</evidence>
<dbReference type="InterPro" id="IPR003156">
    <property type="entry name" value="DHHA1_dom"/>
</dbReference>
<dbReference type="SUPFAM" id="SSF55186">
    <property type="entry name" value="ThrRS/AlaRS common domain"/>
    <property type="match status" value="1"/>
</dbReference>
<dbReference type="PROSITE" id="PS50860">
    <property type="entry name" value="AA_TRNA_LIGASE_II_ALA"/>
    <property type="match status" value="1"/>
</dbReference>
<evidence type="ECO:0000259" key="5">
    <source>
        <dbReference type="PROSITE" id="PS50860"/>
    </source>
</evidence>
<comment type="caution">
    <text evidence="6">The sequence shown here is derived from an EMBL/GenBank/DDBJ whole genome shotgun (WGS) entry which is preliminary data.</text>
</comment>
<keyword evidence="7" id="KW-1185">Reference proteome</keyword>
<comment type="subcellular location">
    <subcellularLocation>
        <location evidence="2">Cytoplasm</location>
    </subcellularLocation>
</comment>
<reference evidence="7" key="1">
    <citation type="journal article" date="2019" name="Int. J. Syst. Evol. Microbiol.">
        <title>The Global Catalogue of Microorganisms (GCM) 10K type strain sequencing project: providing services to taxonomists for standard genome sequencing and annotation.</title>
        <authorList>
            <consortium name="The Broad Institute Genomics Platform"/>
            <consortium name="The Broad Institute Genome Sequencing Center for Infectious Disease"/>
            <person name="Wu L."/>
            <person name="Ma J."/>
        </authorList>
    </citation>
    <scope>NUCLEOTIDE SEQUENCE [LARGE SCALE GENOMIC DNA]</scope>
    <source>
        <strain evidence="7">CGMCC 1.12151</strain>
    </source>
</reference>